<gene>
    <name evidence="1" type="ordered locus">Tresu_0560</name>
</gene>
<organism evidence="1 2">
    <name type="scientific">Treponema succinifaciens (strain ATCC 33096 / DSM 2489 / 6091)</name>
    <dbReference type="NCBI Taxonomy" id="869209"/>
    <lineage>
        <taxon>Bacteria</taxon>
        <taxon>Pseudomonadati</taxon>
        <taxon>Spirochaetota</taxon>
        <taxon>Spirochaetia</taxon>
        <taxon>Spirochaetales</taxon>
        <taxon>Treponemataceae</taxon>
        <taxon>Treponema</taxon>
    </lineage>
</organism>
<dbReference type="STRING" id="869209.Tresu_0560"/>
<proteinExistence type="predicted"/>
<dbReference type="HOGENOM" id="CLU_1539357_0_0_12"/>
<accession>F2NRG0</accession>
<dbReference type="KEGG" id="tsu:Tresu_0560"/>
<reference evidence="1 2" key="1">
    <citation type="journal article" date="2011" name="Stand. Genomic Sci.">
        <title>Complete genome sequence of Treponema succinifaciens type strain (6091).</title>
        <authorList>
            <person name="Han C."/>
            <person name="Gronow S."/>
            <person name="Teshima H."/>
            <person name="Lapidus A."/>
            <person name="Nolan M."/>
            <person name="Lucas S."/>
            <person name="Hammon N."/>
            <person name="Deshpande S."/>
            <person name="Cheng J.F."/>
            <person name="Zeytun A."/>
            <person name="Tapia R."/>
            <person name="Goodwin L."/>
            <person name="Pitluck S."/>
            <person name="Liolios K."/>
            <person name="Pagani I."/>
            <person name="Ivanova N."/>
            <person name="Mavromatis K."/>
            <person name="Mikhailova N."/>
            <person name="Huntemann M."/>
            <person name="Pati A."/>
            <person name="Chen A."/>
            <person name="Palaniappan K."/>
            <person name="Land M."/>
            <person name="Hauser L."/>
            <person name="Brambilla E.M."/>
            <person name="Rohde M."/>
            <person name="Goker M."/>
            <person name="Woyke T."/>
            <person name="Bristow J."/>
            <person name="Eisen J.A."/>
            <person name="Markowitz V."/>
            <person name="Hugenholtz P."/>
            <person name="Kyrpides N.C."/>
            <person name="Klenk H.P."/>
            <person name="Detter J.C."/>
        </authorList>
    </citation>
    <scope>NUCLEOTIDE SEQUENCE [LARGE SCALE GENOMIC DNA]</scope>
    <source>
        <strain evidence="2">ATCC 33096 / DSM 2489 / 6091</strain>
    </source>
</reference>
<evidence type="ECO:0000313" key="2">
    <source>
        <dbReference type="Proteomes" id="UP000006852"/>
    </source>
</evidence>
<keyword evidence="2" id="KW-1185">Reference proteome</keyword>
<name>F2NRG0_TRES6</name>
<dbReference type="Proteomes" id="UP000006852">
    <property type="component" value="Chromosome"/>
</dbReference>
<dbReference type="EMBL" id="CP002631">
    <property type="protein sequence ID" value="AEB13502.1"/>
    <property type="molecule type" value="Genomic_DNA"/>
</dbReference>
<evidence type="ECO:0000313" key="1">
    <source>
        <dbReference type="EMBL" id="AEB13502.1"/>
    </source>
</evidence>
<reference evidence="2" key="2">
    <citation type="submission" date="2011-04" db="EMBL/GenBank/DDBJ databases">
        <title>The complete genome of chromosome of Treponema succinifaciens DSM 2489.</title>
        <authorList>
            <person name="Lucas S."/>
            <person name="Copeland A."/>
            <person name="Lapidus A."/>
            <person name="Bruce D."/>
            <person name="Goodwin L."/>
            <person name="Pitluck S."/>
            <person name="Peters L."/>
            <person name="Kyrpides N."/>
            <person name="Mavromatis K."/>
            <person name="Ivanova N."/>
            <person name="Ovchinnikova G."/>
            <person name="Teshima H."/>
            <person name="Detter J.C."/>
            <person name="Tapia R."/>
            <person name="Han C."/>
            <person name="Land M."/>
            <person name="Hauser L."/>
            <person name="Markowitz V."/>
            <person name="Cheng J.-F."/>
            <person name="Hugenholtz P."/>
            <person name="Woyke T."/>
            <person name="Wu D."/>
            <person name="Gronow S."/>
            <person name="Wellnitz S."/>
            <person name="Brambilla E."/>
            <person name="Klenk H.-P."/>
            <person name="Eisen J.A."/>
        </authorList>
    </citation>
    <scope>NUCLEOTIDE SEQUENCE [LARGE SCALE GENOMIC DNA]</scope>
    <source>
        <strain evidence="2">ATCC 33096 / DSM 2489 / 6091</strain>
    </source>
</reference>
<dbReference type="AlphaFoldDB" id="F2NRG0"/>
<sequence>MFMEIKNLDFYNSYNGRFLTSCQIKIIKDPQKNTVVEIIQHPIAKVTTITNTIDSLAKHEIKEFSVKNEICNKIKNASFSSVSNLIINLFDFNMKVFLCNLLKQFFSFFVSSLHNKKNIIWVEYYPAGVYFFEEDRYAIVSFDKNYNNPQWEHLSLEDLSKRTGYDKSNFALSA</sequence>
<protein>
    <submittedName>
        <fullName evidence="1">Uncharacterized protein</fullName>
    </submittedName>
</protein>